<evidence type="ECO:0000256" key="4">
    <source>
        <dbReference type="ARBA" id="ARBA00022989"/>
    </source>
</evidence>
<comment type="similarity">
    <text evidence="2 6">Belongs to the drug/metabolite transporter (DMT) superfamily. Plant drug/metabolite exporter (P-DME) (TC 2.A.7.4) family.</text>
</comment>
<dbReference type="PANTHER" id="PTHR31218">
    <property type="entry name" value="WAT1-RELATED PROTEIN"/>
    <property type="match status" value="1"/>
</dbReference>
<evidence type="ECO:0000259" key="7">
    <source>
        <dbReference type="Pfam" id="PF00892"/>
    </source>
</evidence>
<accession>A0AAN7LCF8</accession>
<keyword evidence="3 6" id="KW-0812">Transmembrane</keyword>
<keyword evidence="9" id="KW-1185">Reference proteome</keyword>
<keyword evidence="5 6" id="KW-0472">Membrane</keyword>
<evidence type="ECO:0000256" key="3">
    <source>
        <dbReference type="ARBA" id="ARBA00022692"/>
    </source>
</evidence>
<organism evidence="8 9">
    <name type="scientific">Trapa incisa</name>
    <dbReference type="NCBI Taxonomy" id="236973"/>
    <lineage>
        <taxon>Eukaryota</taxon>
        <taxon>Viridiplantae</taxon>
        <taxon>Streptophyta</taxon>
        <taxon>Embryophyta</taxon>
        <taxon>Tracheophyta</taxon>
        <taxon>Spermatophyta</taxon>
        <taxon>Magnoliopsida</taxon>
        <taxon>eudicotyledons</taxon>
        <taxon>Gunneridae</taxon>
        <taxon>Pentapetalae</taxon>
        <taxon>rosids</taxon>
        <taxon>malvids</taxon>
        <taxon>Myrtales</taxon>
        <taxon>Lythraceae</taxon>
        <taxon>Trapa</taxon>
    </lineage>
</organism>
<evidence type="ECO:0000256" key="1">
    <source>
        <dbReference type="ARBA" id="ARBA00004141"/>
    </source>
</evidence>
<dbReference type="Proteomes" id="UP001345219">
    <property type="component" value="Chromosome 14"/>
</dbReference>
<feature type="transmembrane region" description="Helical" evidence="6">
    <location>
        <begin position="188"/>
        <end position="209"/>
    </location>
</feature>
<dbReference type="AlphaFoldDB" id="A0AAN7LCF8"/>
<proteinExistence type="inferred from homology"/>
<comment type="subcellular location">
    <subcellularLocation>
        <location evidence="1 6">Membrane</location>
        <topology evidence="1 6">Multi-pass membrane protein</topology>
    </subcellularLocation>
</comment>
<feature type="transmembrane region" description="Helical" evidence="6">
    <location>
        <begin position="70"/>
        <end position="89"/>
    </location>
</feature>
<gene>
    <name evidence="8" type="ORF">SAY87_018514</name>
</gene>
<sequence>MMLKKWMPFLAMIFVQFGYAGLAVIAKFALDKGMNQHVFVVYRHIVATLLVAPFAFAFERKRLPKMTIPIFVKIMILGLLEPVIDQNLYYTGMKYTTATFTSAMCNVLPAFAFIMAWILRLENVKVRRVHSQAKIVGTIVTVGGAMLMTLVKGAVIDLPWAHHAGASLAPAASTSSVTSTHQEPVKGALMIMSGCFCWAAFVILQAITLKSYPAELSLTALICLMGSLEGSVFAVVLEGGFRRASWSIHFNSILLATLYGGIVCSGVAYYLQGVVMRTRGPVFVTAFNPLSMIIVAIMGSLILHETLYLGRVIGAMVIVMGLYMVLWGKTKDGQLPRPLSQLPDGDKPVLAAEDGHLAMPNVSVGPGSMEIGAYVAVDLTKVRPTDEPV</sequence>
<dbReference type="EMBL" id="JAXIOK010000002">
    <property type="protein sequence ID" value="KAK4778327.1"/>
    <property type="molecule type" value="Genomic_DNA"/>
</dbReference>
<dbReference type="SUPFAM" id="SSF103481">
    <property type="entry name" value="Multidrug resistance efflux transporter EmrE"/>
    <property type="match status" value="2"/>
</dbReference>
<evidence type="ECO:0000256" key="5">
    <source>
        <dbReference type="ARBA" id="ARBA00023136"/>
    </source>
</evidence>
<dbReference type="InterPro" id="IPR000620">
    <property type="entry name" value="EamA_dom"/>
</dbReference>
<feature type="transmembrane region" description="Helical" evidence="6">
    <location>
        <begin position="39"/>
        <end position="58"/>
    </location>
</feature>
<evidence type="ECO:0000313" key="8">
    <source>
        <dbReference type="EMBL" id="KAK4778327.1"/>
    </source>
</evidence>
<feature type="transmembrane region" description="Helical" evidence="6">
    <location>
        <begin position="131"/>
        <end position="151"/>
    </location>
</feature>
<dbReference type="InterPro" id="IPR037185">
    <property type="entry name" value="EmrE-like"/>
</dbReference>
<protein>
    <recommendedName>
        <fullName evidence="6">WAT1-related protein</fullName>
    </recommendedName>
</protein>
<feature type="domain" description="EamA" evidence="7">
    <location>
        <begin position="10"/>
        <end position="149"/>
    </location>
</feature>
<feature type="domain" description="EamA" evidence="7">
    <location>
        <begin position="186"/>
        <end position="326"/>
    </location>
</feature>
<evidence type="ECO:0000313" key="9">
    <source>
        <dbReference type="Proteomes" id="UP001345219"/>
    </source>
</evidence>
<evidence type="ECO:0000256" key="2">
    <source>
        <dbReference type="ARBA" id="ARBA00007635"/>
    </source>
</evidence>
<feature type="transmembrane region" description="Helical" evidence="6">
    <location>
        <begin position="248"/>
        <end position="270"/>
    </location>
</feature>
<dbReference type="InterPro" id="IPR030184">
    <property type="entry name" value="WAT1-related"/>
</dbReference>
<reference evidence="8 9" key="1">
    <citation type="journal article" date="2023" name="Hortic Res">
        <title>Pangenome of water caltrop reveals structural variations and asymmetric subgenome divergence after allopolyploidization.</title>
        <authorList>
            <person name="Zhang X."/>
            <person name="Chen Y."/>
            <person name="Wang L."/>
            <person name="Yuan Y."/>
            <person name="Fang M."/>
            <person name="Shi L."/>
            <person name="Lu R."/>
            <person name="Comes H.P."/>
            <person name="Ma Y."/>
            <person name="Chen Y."/>
            <person name="Huang G."/>
            <person name="Zhou Y."/>
            <person name="Zheng Z."/>
            <person name="Qiu Y."/>
        </authorList>
    </citation>
    <scope>NUCLEOTIDE SEQUENCE [LARGE SCALE GENOMIC DNA]</scope>
    <source>
        <tissue evidence="8">Roots</tissue>
    </source>
</reference>
<dbReference type="GO" id="GO:0022857">
    <property type="term" value="F:transmembrane transporter activity"/>
    <property type="evidence" value="ECO:0007669"/>
    <property type="project" value="InterPro"/>
</dbReference>
<keyword evidence="4 6" id="KW-1133">Transmembrane helix</keyword>
<feature type="transmembrane region" description="Helical" evidence="6">
    <location>
        <begin position="95"/>
        <end position="119"/>
    </location>
</feature>
<dbReference type="Pfam" id="PF00892">
    <property type="entry name" value="EamA"/>
    <property type="match status" value="2"/>
</dbReference>
<feature type="transmembrane region" description="Helical" evidence="6">
    <location>
        <begin position="282"/>
        <end position="302"/>
    </location>
</feature>
<name>A0AAN7LCF8_9MYRT</name>
<dbReference type="GO" id="GO:0016020">
    <property type="term" value="C:membrane"/>
    <property type="evidence" value="ECO:0007669"/>
    <property type="project" value="UniProtKB-SubCell"/>
</dbReference>
<feature type="transmembrane region" description="Helical" evidence="6">
    <location>
        <begin position="308"/>
        <end position="327"/>
    </location>
</feature>
<evidence type="ECO:0000256" key="6">
    <source>
        <dbReference type="RuleBase" id="RU363077"/>
    </source>
</evidence>
<comment type="caution">
    <text evidence="8">The sequence shown here is derived from an EMBL/GenBank/DDBJ whole genome shotgun (WGS) entry which is preliminary data.</text>
</comment>
<feature type="transmembrane region" description="Helical" evidence="6">
    <location>
        <begin position="216"/>
        <end position="236"/>
    </location>
</feature>